<name>A0A6M0RF73_9CYAN</name>
<feature type="coiled-coil region" evidence="3">
    <location>
        <begin position="254"/>
        <end position="317"/>
    </location>
</feature>
<evidence type="ECO:0000313" key="6">
    <source>
        <dbReference type="Proteomes" id="UP000481033"/>
    </source>
</evidence>
<dbReference type="Proteomes" id="UP000481033">
    <property type="component" value="Unassembled WGS sequence"/>
</dbReference>
<proteinExistence type="predicted"/>
<organism evidence="5 6">
    <name type="scientific">Adonisia turfae CCMR0081</name>
    <dbReference type="NCBI Taxonomy" id="2292702"/>
    <lineage>
        <taxon>Bacteria</taxon>
        <taxon>Bacillati</taxon>
        <taxon>Cyanobacteriota</taxon>
        <taxon>Adonisia</taxon>
        <taxon>Adonisia turfae</taxon>
    </lineage>
</organism>
<evidence type="ECO:0000256" key="4">
    <source>
        <dbReference type="SAM" id="Phobius"/>
    </source>
</evidence>
<dbReference type="Gene3D" id="2.40.50.100">
    <property type="match status" value="1"/>
</dbReference>
<keyword evidence="4" id="KW-0812">Transmembrane</keyword>
<dbReference type="SUPFAM" id="SSF111369">
    <property type="entry name" value="HlyD-like secretion proteins"/>
    <property type="match status" value="1"/>
</dbReference>
<gene>
    <name evidence="5" type="ORF">DXZ20_03865</name>
</gene>
<protein>
    <submittedName>
        <fullName evidence="5">HlyD family efflux transporter periplasmic adaptor subunit</fullName>
    </submittedName>
</protein>
<keyword evidence="4" id="KW-0472">Membrane</keyword>
<dbReference type="PRINTS" id="PR01490">
    <property type="entry name" value="RTXTOXIND"/>
</dbReference>
<dbReference type="GO" id="GO:0030313">
    <property type="term" value="C:cell envelope"/>
    <property type="evidence" value="ECO:0007669"/>
    <property type="project" value="UniProtKB-SubCell"/>
</dbReference>
<accession>A0A6M0RF73</accession>
<keyword evidence="4" id="KW-1133">Transmembrane helix</keyword>
<evidence type="ECO:0000256" key="2">
    <source>
        <dbReference type="ARBA" id="ARBA00023054"/>
    </source>
</evidence>
<evidence type="ECO:0000313" key="5">
    <source>
        <dbReference type="EMBL" id="NEZ54839.1"/>
    </source>
</evidence>
<comment type="subcellular location">
    <subcellularLocation>
        <location evidence="1">Cell envelope</location>
    </subcellularLocation>
</comment>
<dbReference type="NCBIfam" id="TIGR02971">
    <property type="entry name" value="heterocyst_DevB"/>
    <property type="match status" value="1"/>
</dbReference>
<feature type="transmembrane region" description="Helical" evidence="4">
    <location>
        <begin position="27"/>
        <end position="49"/>
    </location>
</feature>
<keyword evidence="6" id="KW-1185">Reference proteome</keyword>
<dbReference type="RefSeq" id="WP_163696505.1">
    <property type="nucleotide sequence ID" value="NZ_QXHD01000003.1"/>
</dbReference>
<evidence type="ECO:0000256" key="3">
    <source>
        <dbReference type="SAM" id="Coils"/>
    </source>
</evidence>
<keyword evidence="2 3" id="KW-0175">Coiled coil</keyword>
<dbReference type="PANTHER" id="PTHR32347:SF27">
    <property type="entry name" value="RND EFFLUX PUMP MEMBRANE FUSION PROTEIN BARREL-SANDWICH DOMAIN-CONTAINING PROTEIN"/>
    <property type="match status" value="1"/>
</dbReference>
<dbReference type="PANTHER" id="PTHR32347">
    <property type="entry name" value="EFFLUX SYSTEM COMPONENT YKNX-RELATED"/>
    <property type="match status" value="1"/>
</dbReference>
<dbReference type="InterPro" id="IPR014315">
    <property type="entry name" value="ABC_heterocyst_DevB"/>
</dbReference>
<dbReference type="InterPro" id="IPR050465">
    <property type="entry name" value="UPF0194_transport"/>
</dbReference>
<evidence type="ECO:0000256" key="1">
    <source>
        <dbReference type="ARBA" id="ARBA00004196"/>
    </source>
</evidence>
<sequence>MRTFIEHIFNNNFTKPYRKQLTQHPKLWMIALLSMTMASALGAFLISGIGREDNVASQIALGALNDYAEPASVSALGFLKPEDEVTNISGAVSPQGARIDQLLVSQGEHVKAGQIVAVLDNEPRLKAALKKAKAQVNIARSRLLQVEAGAKEGEINALAAKLENLDAELQGQIIVQQATIKRLEADLAGKMAAQKAVNDRISAEFINAEAECTRFEHLHAQGAISESEHALKCLEKEIAYKQEVESEATLTRIINSGQEQIVEAEAQLERTINTMRYQKAETQATLDQSSEVRDVDIALAQAELADAMVGVEQAQAELELAYVRAPRAGQVLKISTRPGEIISNQGILELGQTQQMYAIAEVYETDISRVHIGQKAAITSDAIPYTLQGTVDEIGLQIGKQEVFSTNPAFDVDARVVEVKIRLNPEDSQKVSGMTNLRVETVIKTPG</sequence>
<reference evidence="5 6" key="1">
    <citation type="journal article" date="2020" name="Microb. Ecol.">
        <title>Ecogenomics of the Marine Benthic Filamentous Cyanobacterium Adonisia.</title>
        <authorList>
            <person name="Walter J.M."/>
            <person name="Coutinho F.H."/>
            <person name="Leomil L."/>
            <person name="Hargreaves P.I."/>
            <person name="Campeao M.E."/>
            <person name="Vieira V.V."/>
            <person name="Silva B.S."/>
            <person name="Fistarol G.O."/>
            <person name="Salomon P.S."/>
            <person name="Sawabe T."/>
            <person name="Mino S."/>
            <person name="Hosokawa M."/>
            <person name="Miyashita H."/>
            <person name="Maruyama F."/>
            <person name="van Verk M.C."/>
            <person name="Dutilh B.E."/>
            <person name="Thompson C.C."/>
            <person name="Thompson F.L."/>
        </authorList>
    </citation>
    <scope>NUCLEOTIDE SEQUENCE [LARGE SCALE GENOMIC DNA]</scope>
    <source>
        <strain evidence="5 6">CCMR0081</strain>
    </source>
</reference>
<dbReference type="Gene3D" id="2.40.30.170">
    <property type="match status" value="1"/>
</dbReference>
<comment type="caution">
    <text evidence="5">The sequence shown here is derived from an EMBL/GenBank/DDBJ whole genome shotgun (WGS) entry which is preliminary data.</text>
</comment>
<dbReference type="EMBL" id="QXHD01000003">
    <property type="protein sequence ID" value="NEZ54839.1"/>
    <property type="molecule type" value="Genomic_DNA"/>
</dbReference>
<dbReference type="AlphaFoldDB" id="A0A6M0RF73"/>